<dbReference type="SUPFAM" id="SSF50129">
    <property type="entry name" value="GroES-like"/>
    <property type="match status" value="1"/>
</dbReference>
<evidence type="ECO:0000256" key="13">
    <source>
        <dbReference type="SAM" id="MobiDB-lite"/>
    </source>
</evidence>
<dbReference type="GO" id="GO:0005739">
    <property type="term" value="C:mitochondrion"/>
    <property type="evidence" value="ECO:0007669"/>
    <property type="project" value="UniProtKB-SubCell"/>
</dbReference>
<keyword evidence="10" id="KW-0275">Fatty acid biosynthesis</keyword>
<dbReference type="InterPro" id="IPR020843">
    <property type="entry name" value="ER"/>
</dbReference>
<dbReference type="CDD" id="cd08290">
    <property type="entry name" value="ETR"/>
    <property type="match status" value="1"/>
</dbReference>
<dbReference type="Proteomes" id="UP000002489">
    <property type="component" value="Unassembled WGS sequence"/>
</dbReference>
<proteinExistence type="inferred from homology"/>
<keyword evidence="5" id="KW-0521">NADP</keyword>
<dbReference type="PANTHER" id="PTHR43981">
    <property type="entry name" value="ENOYL-[ACYL-CARRIER-PROTEIN] REDUCTASE, MITOCHONDRIAL"/>
    <property type="match status" value="1"/>
</dbReference>
<keyword evidence="9" id="KW-0496">Mitochondrion</keyword>
<evidence type="ECO:0000256" key="3">
    <source>
        <dbReference type="ARBA" id="ARBA00022516"/>
    </source>
</evidence>
<dbReference type="SUPFAM" id="SSF51735">
    <property type="entry name" value="NAD(P)-binding Rossmann-fold domains"/>
    <property type="match status" value="1"/>
</dbReference>
<evidence type="ECO:0000256" key="5">
    <source>
        <dbReference type="ARBA" id="ARBA00022857"/>
    </source>
</evidence>
<feature type="domain" description="Enoyl reductase (ER)" evidence="14">
    <location>
        <begin position="12"/>
        <end position="364"/>
    </location>
</feature>
<evidence type="ECO:0000256" key="4">
    <source>
        <dbReference type="ARBA" id="ARBA00022832"/>
    </source>
</evidence>
<keyword evidence="6" id="KW-0809">Transit peptide</keyword>
<evidence type="ECO:0000256" key="8">
    <source>
        <dbReference type="ARBA" id="ARBA00023098"/>
    </source>
</evidence>
<feature type="region of interest" description="Disordered" evidence="13">
    <location>
        <begin position="1"/>
        <end position="20"/>
    </location>
</feature>
<evidence type="ECO:0000256" key="2">
    <source>
        <dbReference type="ARBA" id="ARBA00010371"/>
    </source>
</evidence>
<dbReference type="InterPro" id="IPR051034">
    <property type="entry name" value="Mito_Enoyl-ACP_Reductase"/>
</dbReference>
<dbReference type="GO" id="GO:0006633">
    <property type="term" value="P:fatty acid biosynthetic process"/>
    <property type="evidence" value="ECO:0007669"/>
    <property type="project" value="UniProtKB-KW"/>
</dbReference>
<accession>A0A0D2Y3T2</accession>
<evidence type="ECO:0000313" key="16">
    <source>
        <dbReference type="Proteomes" id="UP000002489"/>
    </source>
</evidence>
<evidence type="ECO:0000313" key="15">
    <source>
        <dbReference type="EnsemblFungi" id="FOXG_10934P0"/>
    </source>
</evidence>
<comment type="catalytic activity">
    <reaction evidence="12">
        <text>a 2,3-saturated acyl-[ACP] + NADP(+) = a (2E)-enoyl-[ACP] + NADPH + H(+)</text>
        <dbReference type="Rhea" id="RHEA:22564"/>
        <dbReference type="Rhea" id="RHEA-COMP:9925"/>
        <dbReference type="Rhea" id="RHEA-COMP:9926"/>
        <dbReference type="ChEBI" id="CHEBI:15378"/>
        <dbReference type="ChEBI" id="CHEBI:57783"/>
        <dbReference type="ChEBI" id="CHEBI:58349"/>
        <dbReference type="ChEBI" id="CHEBI:78784"/>
        <dbReference type="ChEBI" id="CHEBI:78785"/>
        <dbReference type="EC" id="1.3.1.104"/>
    </reaction>
</comment>
<dbReference type="VEuPathDB" id="FungiDB:FOXG_10934"/>
<gene>
    <name evidence="15" type="primary">28952370</name>
</gene>
<keyword evidence="7" id="KW-0560">Oxidoreductase</keyword>
<dbReference type="Gene3D" id="3.90.180.10">
    <property type="entry name" value="Medium-chain alcohol dehydrogenases, catalytic domain"/>
    <property type="match status" value="1"/>
</dbReference>
<keyword evidence="8" id="KW-0443">Lipid metabolism</keyword>
<evidence type="ECO:0000256" key="11">
    <source>
        <dbReference type="ARBA" id="ARBA00038963"/>
    </source>
</evidence>
<keyword evidence="3" id="KW-0444">Lipid biosynthesis</keyword>
<dbReference type="STRING" id="426428.A0A0D2Y3T2"/>
<sequence>MAAITQVQSSDGKSASVGFHYPQKEQIPPDSIGIDQILVSFLFSPINPQDLLVLAGRYPVKPLHTLDNQPVLGYDGVACVEAMGPLTNPESTHIRPGDFVVPRRHGLGTWRSQAILSVTDVVPLSPTKDLLGASLLRMAFLPAYLLVEDMRDLKPGDWIIQNAGSGTIARLVAQFARLKGVRTCSVVRDREGGSFDALKADLQSQGVEIVITEDDLDKHGTQASAELADAAAKGRIVLAIDAVFGESGERLANALSHGGTYVNFGSLGGASGTIGLSQRLLFWSEVTFRNFRLSEQLKARTAAEQESLLLWFQDLLSRGLLRTPPVETIKVPRDAEGRGQFERRVKEAVTAGPADKVGRVKQVLQFGRI</sequence>
<evidence type="ECO:0000259" key="14">
    <source>
        <dbReference type="SMART" id="SM00829"/>
    </source>
</evidence>
<dbReference type="EnsemblFungi" id="FOXG_10934T0">
    <property type="protein sequence ID" value="FOXG_10934P0"/>
    <property type="gene ID" value="FOXG_10934"/>
</dbReference>
<evidence type="ECO:0000256" key="6">
    <source>
        <dbReference type="ARBA" id="ARBA00022946"/>
    </source>
</evidence>
<evidence type="ECO:0000256" key="10">
    <source>
        <dbReference type="ARBA" id="ARBA00023160"/>
    </source>
</evidence>
<evidence type="ECO:0000256" key="1">
    <source>
        <dbReference type="ARBA" id="ARBA00004173"/>
    </source>
</evidence>
<dbReference type="PANTHER" id="PTHR43981:SF2">
    <property type="entry name" value="ENOYL-[ACYL-CARRIER-PROTEIN] REDUCTASE, MITOCHONDRIAL"/>
    <property type="match status" value="1"/>
</dbReference>
<dbReference type="InterPro" id="IPR036291">
    <property type="entry name" value="NAD(P)-bd_dom_sf"/>
</dbReference>
<dbReference type="AlphaFoldDB" id="A0A0D2Y3T2"/>
<reference evidence="15" key="2">
    <citation type="submission" date="2025-08" db="UniProtKB">
        <authorList>
            <consortium name="EnsemblFungi"/>
        </authorList>
    </citation>
    <scope>IDENTIFICATION</scope>
    <source>
        <strain evidence="15">4287 / CBS 123668 / FGSC 9935 / NRRL 34936</strain>
    </source>
</reference>
<feature type="compositionally biased region" description="Polar residues" evidence="13">
    <location>
        <begin position="1"/>
        <end position="13"/>
    </location>
</feature>
<reference evidence="16" key="1">
    <citation type="journal article" date="2012" name="Mol. Plant Microbe Interact.">
        <title>A highly conserved effector in Fusarium oxysporum is required for full virulence on Arabidopsis.</title>
        <authorList>
            <person name="Thatcher L.F."/>
            <person name="Gardiner D.M."/>
            <person name="Kazan K."/>
            <person name="Manners J."/>
        </authorList>
    </citation>
    <scope>NUCLEOTIDE SEQUENCE [LARGE SCALE GENOMIC DNA]</scope>
    <source>
        <strain evidence="16">Fo5176</strain>
    </source>
</reference>
<dbReference type="EC" id="1.3.1.104" evidence="11"/>
<dbReference type="GO" id="GO:0141148">
    <property type="term" value="F:enoyl-[acyl-carrier-protein] reductase (NADPH) activity"/>
    <property type="evidence" value="ECO:0007669"/>
    <property type="project" value="UniProtKB-EC"/>
</dbReference>
<organism evidence="15 16">
    <name type="scientific">Fusarium oxysporum (strain Fo5176)</name>
    <name type="common">Fusarium vascular wilt</name>
    <dbReference type="NCBI Taxonomy" id="660025"/>
    <lineage>
        <taxon>Eukaryota</taxon>
        <taxon>Fungi</taxon>
        <taxon>Dikarya</taxon>
        <taxon>Ascomycota</taxon>
        <taxon>Pezizomycotina</taxon>
        <taxon>Sordariomycetes</taxon>
        <taxon>Hypocreomycetidae</taxon>
        <taxon>Hypocreales</taxon>
        <taxon>Nectriaceae</taxon>
        <taxon>Fusarium</taxon>
        <taxon>Fusarium oxysporum species complex</taxon>
    </lineage>
</organism>
<name>A0A0D2Y3T2_FUSOF</name>
<evidence type="ECO:0000256" key="12">
    <source>
        <dbReference type="ARBA" id="ARBA00048843"/>
    </source>
</evidence>
<comment type="similarity">
    <text evidence="2">Belongs to the zinc-containing alcohol dehydrogenase family. Quinone oxidoreductase subfamily.</text>
</comment>
<comment type="subcellular location">
    <subcellularLocation>
        <location evidence="1">Mitochondrion</location>
    </subcellularLocation>
</comment>
<keyword evidence="4" id="KW-0276">Fatty acid metabolism</keyword>
<dbReference type="InterPro" id="IPR011032">
    <property type="entry name" value="GroES-like_sf"/>
</dbReference>
<evidence type="ECO:0000256" key="9">
    <source>
        <dbReference type="ARBA" id="ARBA00023128"/>
    </source>
</evidence>
<evidence type="ECO:0000256" key="7">
    <source>
        <dbReference type="ARBA" id="ARBA00023002"/>
    </source>
</evidence>
<dbReference type="Gene3D" id="3.40.50.720">
    <property type="entry name" value="NAD(P)-binding Rossmann-like Domain"/>
    <property type="match status" value="1"/>
</dbReference>
<dbReference type="SMART" id="SM00829">
    <property type="entry name" value="PKS_ER"/>
    <property type="match status" value="1"/>
</dbReference>
<protein>
    <recommendedName>
        <fullName evidence="11">enoyl-[acyl-carrier-protein] reductase</fullName>
        <ecNumber evidence="11">1.3.1.104</ecNumber>
    </recommendedName>
</protein>